<proteinExistence type="predicted"/>
<organism evidence="1 2">
    <name type="scientific">Porites lobata</name>
    <dbReference type="NCBI Taxonomy" id="104759"/>
    <lineage>
        <taxon>Eukaryota</taxon>
        <taxon>Metazoa</taxon>
        <taxon>Cnidaria</taxon>
        <taxon>Anthozoa</taxon>
        <taxon>Hexacorallia</taxon>
        <taxon>Scleractinia</taxon>
        <taxon>Fungiina</taxon>
        <taxon>Poritidae</taxon>
        <taxon>Porites</taxon>
    </lineage>
</organism>
<sequence length="154" mass="17741">MASTQFIYITYLLMDVLPIVSRLCLQLQAENLDVAKAKVSVDQCLADLQAYRSGTQKFPTHVERFDKDIIKTNGHNEFKGHIVRGEGSENFLALKNEFIDQLLANINKRFPKKSLMSSFYVLAMRTINFEKDPEEFGNTEIEELLKHFGEEKVH</sequence>
<evidence type="ECO:0000313" key="2">
    <source>
        <dbReference type="Proteomes" id="UP001159405"/>
    </source>
</evidence>
<dbReference type="Proteomes" id="UP001159405">
    <property type="component" value="Unassembled WGS sequence"/>
</dbReference>
<evidence type="ECO:0000313" key="1">
    <source>
        <dbReference type="EMBL" id="CAH3132518.1"/>
    </source>
</evidence>
<accession>A0ABN8P463</accession>
<dbReference type="EMBL" id="CALNXK010000051">
    <property type="protein sequence ID" value="CAH3132518.1"/>
    <property type="molecule type" value="Genomic_DNA"/>
</dbReference>
<name>A0ABN8P463_9CNID</name>
<reference evidence="1 2" key="1">
    <citation type="submission" date="2022-05" db="EMBL/GenBank/DDBJ databases">
        <authorList>
            <consortium name="Genoscope - CEA"/>
            <person name="William W."/>
        </authorList>
    </citation>
    <scope>NUCLEOTIDE SEQUENCE [LARGE SCALE GENOMIC DNA]</scope>
</reference>
<keyword evidence="2" id="KW-1185">Reference proteome</keyword>
<gene>
    <name evidence="1" type="ORF">PLOB_00035947</name>
</gene>
<dbReference type="PANTHER" id="PTHR46880:SF5">
    <property type="entry name" value="DUF4371 DOMAIN-CONTAINING PROTEIN"/>
    <property type="match status" value="1"/>
</dbReference>
<dbReference type="PANTHER" id="PTHR46880">
    <property type="entry name" value="RAS-ASSOCIATING DOMAIN-CONTAINING PROTEIN"/>
    <property type="match status" value="1"/>
</dbReference>
<comment type="caution">
    <text evidence="1">The sequence shown here is derived from an EMBL/GenBank/DDBJ whole genome shotgun (WGS) entry which is preliminary data.</text>
</comment>
<protein>
    <submittedName>
        <fullName evidence="1">Uncharacterized protein</fullName>
    </submittedName>
</protein>
<feature type="non-terminal residue" evidence="1">
    <location>
        <position position="154"/>
    </location>
</feature>